<reference evidence="2 3" key="1">
    <citation type="submission" date="2017-12" db="EMBL/GenBank/DDBJ databases">
        <title>Comparative genomics of Botrytis spp.</title>
        <authorList>
            <person name="Valero-Jimenez C.A."/>
            <person name="Tapia P."/>
            <person name="Veloso J."/>
            <person name="Silva-Moreno E."/>
            <person name="Staats M."/>
            <person name="Valdes J.H."/>
            <person name="Van Kan J.A.L."/>
        </authorList>
    </citation>
    <scope>NUCLEOTIDE SEQUENCE [LARGE SCALE GENOMIC DNA]</scope>
    <source>
        <strain evidence="2 3">MUCL2120</strain>
    </source>
</reference>
<evidence type="ECO:0000313" key="3">
    <source>
        <dbReference type="Proteomes" id="UP000297452"/>
    </source>
</evidence>
<dbReference type="STRING" id="278944.A0A4Z1H889"/>
<proteinExistence type="predicted"/>
<dbReference type="InterPro" id="IPR010730">
    <property type="entry name" value="HET"/>
</dbReference>
<dbReference type="AlphaFoldDB" id="A0A4Z1H889"/>
<accession>A0A4Z1H889</accession>
<name>A0A4Z1H889_9HELO</name>
<comment type="caution">
    <text evidence="2">The sequence shown here is derived from an EMBL/GenBank/DDBJ whole genome shotgun (WGS) entry which is preliminary data.</text>
</comment>
<dbReference type="InterPro" id="IPR052895">
    <property type="entry name" value="HetReg/Transcr_Mod"/>
</dbReference>
<dbReference type="OrthoDB" id="2157530at2759"/>
<dbReference type="PANTHER" id="PTHR24148">
    <property type="entry name" value="ANKYRIN REPEAT DOMAIN-CONTAINING PROTEIN 39 HOMOLOG-RELATED"/>
    <property type="match status" value="1"/>
</dbReference>
<dbReference type="Pfam" id="PF06985">
    <property type="entry name" value="HET"/>
    <property type="match status" value="1"/>
</dbReference>
<keyword evidence="3" id="KW-1185">Reference proteome</keyword>
<protein>
    <recommendedName>
        <fullName evidence="1">Heterokaryon incompatibility domain-containing protein</fullName>
    </recommendedName>
</protein>
<evidence type="ECO:0000313" key="2">
    <source>
        <dbReference type="EMBL" id="TGO44351.1"/>
    </source>
</evidence>
<evidence type="ECO:0000259" key="1">
    <source>
        <dbReference type="Pfam" id="PF06985"/>
    </source>
</evidence>
<dbReference type="PANTHER" id="PTHR24148:SF79">
    <property type="entry name" value="HETEROKARYON INCOMPATIBILITY DOMAIN-CONTAINING PROTEIN"/>
    <property type="match status" value="1"/>
</dbReference>
<dbReference type="Proteomes" id="UP000297452">
    <property type="component" value="Unassembled WGS sequence"/>
</dbReference>
<dbReference type="EMBL" id="PQXJ01000841">
    <property type="protein sequence ID" value="TGO44351.1"/>
    <property type="molecule type" value="Genomic_DNA"/>
</dbReference>
<organism evidence="2 3">
    <name type="scientific">Botryotinia narcissicola</name>
    <dbReference type="NCBI Taxonomy" id="278944"/>
    <lineage>
        <taxon>Eukaryota</taxon>
        <taxon>Fungi</taxon>
        <taxon>Dikarya</taxon>
        <taxon>Ascomycota</taxon>
        <taxon>Pezizomycotina</taxon>
        <taxon>Leotiomycetes</taxon>
        <taxon>Helotiales</taxon>
        <taxon>Sclerotiniaceae</taxon>
        <taxon>Botryotinia</taxon>
    </lineage>
</organism>
<sequence>MEEQHVQIPVKGRGDVSLGMEGTIGVLLRNSKANPVSEFHHEPLSNPKTFIRLLELENVEGEGTTTELRCNISTWHIDHTPSYHAISYVWGSTEFSKTINVNGRSLKINNNADYALRQAKWFGVRYVWMDSICIDQHNIEEKADQVRMMGQIYRNASCVLACVGLHDDDSELVMRFFCKAKIFKPGLDHIDGGSGLTVIKNTIESLIWAIKTQDVRKRRLRRAFFTFMERPYFKRVWILQEVSTVGSVIVCCGSDHRPIGELYTLHHKLHSLMVNTGRFYTCKQLFFVASLTMHRQGITKTSIADWQDSRCDPGTNSCWGYCADPCYRYLSYGASKLDQHFLLLPLLELTEDLQCQDPRDKIYGDLSMVDWQDILPIEPDYTADIFELAVLAITRIIEQSKCSEKQCSKESCYQAALPLAYSLAESMKLSLASINPEIVQINQHPERDISFDDSVNSHAEDTEWHSCQIMKGSDNNWKLDVRPDYKFHKKHVEGEPGCIFHRDKSGGRPRLVLPDLEGEIPENHVKISDEEGGLIALLPQATRHGDFLVTQAYAHFDRREPTGIRYEMPRYLVLREHESRRYSIIGQAIVVGGCVESSATIGPWFDLQFDVRDALNLTISWAKCPAYQKRDLSLMTWSMAKSLLDLKICRVPLSSCASEVQHRPGGVEIDWRQKIGFDPWTAEKSGGLRRRLKLWYLNIEVEYGTRRVNRNARYKSA</sequence>
<feature type="domain" description="Heterokaryon incompatibility" evidence="1">
    <location>
        <begin position="83"/>
        <end position="241"/>
    </location>
</feature>
<gene>
    <name evidence="2" type="ORF">BOTNAR_0845g00020</name>
</gene>